<dbReference type="Gene3D" id="1.20.5.1030">
    <property type="entry name" value="Preprotein translocase secy subunit"/>
    <property type="match status" value="1"/>
</dbReference>
<gene>
    <name evidence="9" type="primary">secE</name>
    <name evidence="10" type="ORF">COY37_00660</name>
</gene>
<organism evidence="10 11">
    <name type="scientific">Candidatus Aquicultor secundus</name>
    <dbReference type="NCBI Taxonomy" id="1973895"/>
    <lineage>
        <taxon>Bacteria</taxon>
        <taxon>Bacillati</taxon>
        <taxon>Actinomycetota</taxon>
        <taxon>Candidatus Aquicultoria</taxon>
        <taxon>Candidatus Aquicultorales</taxon>
        <taxon>Candidatus Aquicultoraceae</taxon>
        <taxon>Candidatus Aquicultor</taxon>
    </lineage>
</organism>
<evidence type="ECO:0000256" key="2">
    <source>
        <dbReference type="ARBA" id="ARBA00022448"/>
    </source>
</evidence>
<dbReference type="GO" id="GO:0008320">
    <property type="term" value="F:protein transmembrane transporter activity"/>
    <property type="evidence" value="ECO:0007669"/>
    <property type="project" value="UniProtKB-UniRule"/>
</dbReference>
<evidence type="ECO:0000256" key="9">
    <source>
        <dbReference type="HAMAP-Rule" id="MF_00422"/>
    </source>
</evidence>
<dbReference type="NCBIfam" id="TIGR00964">
    <property type="entry name" value="secE_bact"/>
    <property type="match status" value="1"/>
</dbReference>
<keyword evidence="8 9" id="KW-0472">Membrane</keyword>
<keyword evidence="5 9" id="KW-0653">Protein transport</keyword>
<dbReference type="AlphaFoldDB" id="A0A2M7TB56"/>
<keyword evidence="7 9" id="KW-0811">Translocation</keyword>
<keyword evidence="4 9" id="KW-0812">Transmembrane</keyword>
<dbReference type="InterPro" id="IPR005807">
    <property type="entry name" value="SecE_bac"/>
</dbReference>
<keyword evidence="6 9" id="KW-1133">Transmembrane helix</keyword>
<comment type="caution">
    <text evidence="10">The sequence shown here is derived from an EMBL/GenBank/DDBJ whole genome shotgun (WGS) entry which is preliminary data.</text>
</comment>
<comment type="subunit">
    <text evidence="9">Component of the Sec protein translocase complex. Heterotrimer consisting of SecY, SecE and SecG subunits. The heterotrimers can form oligomers, although 1 heterotrimer is thought to be able to translocate proteins. Interacts with the ribosome. Interacts with SecDF, and other proteins may be involved. Interacts with SecA.</text>
</comment>
<accession>A0A2M7TB56</accession>
<keyword evidence="3 9" id="KW-1003">Cell membrane</keyword>
<comment type="function">
    <text evidence="9">Essential subunit of the Sec protein translocation channel SecYEG. Clamps together the 2 halves of SecY. May contact the channel plug during translocation.</text>
</comment>
<comment type="similarity">
    <text evidence="9">Belongs to the SecE/SEC61-gamma family.</text>
</comment>
<dbReference type="PROSITE" id="PS01067">
    <property type="entry name" value="SECE_SEC61G"/>
    <property type="match status" value="1"/>
</dbReference>
<dbReference type="HAMAP" id="MF_00422">
    <property type="entry name" value="SecE"/>
    <property type="match status" value="1"/>
</dbReference>
<dbReference type="InterPro" id="IPR001901">
    <property type="entry name" value="Translocase_SecE/Sec61-g"/>
</dbReference>
<evidence type="ECO:0000313" key="11">
    <source>
        <dbReference type="Proteomes" id="UP000230956"/>
    </source>
</evidence>
<evidence type="ECO:0000256" key="4">
    <source>
        <dbReference type="ARBA" id="ARBA00022692"/>
    </source>
</evidence>
<protein>
    <recommendedName>
        <fullName evidence="9">Protein translocase subunit SecE</fullName>
    </recommendedName>
</protein>
<feature type="transmembrane region" description="Helical" evidence="9">
    <location>
        <begin position="40"/>
        <end position="69"/>
    </location>
</feature>
<dbReference type="GO" id="GO:0065002">
    <property type="term" value="P:intracellular protein transmembrane transport"/>
    <property type="evidence" value="ECO:0007669"/>
    <property type="project" value="UniProtKB-UniRule"/>
</dbReference>
<comment type="subcellular location">
    <subcellularLocation>
        <location evidence="9">Cell membrane</location>
        <topology evidence="9">Single-pass membrane protein</topology>
    </subcellularLocation>
    <subcellularLocation>
        <location evidence="1">Membrane</location>
    </subcellularLocation>
</comment>
<dbReference type="Pfam" id="PF00584">
    <property type="entry name" value="SecE"/>
    <property type="match status" value="1"/>
</dbReference>
<name>A0A2M7TB56_9ACTN</name>
<dbReference type="GO" id="GO:0006605">
    <property type="term" value="P:protein targeting"/>
    <property type="evidence" value="ECO:0007669"/>
    <property type="project" value="UniProtKB-UniRule"/>
</dbReference>
<dbReference type="InterPro" id="IPR038379">
    <property type="entry name" value="SecE_sf"/>
</dbReference>
<dbReference type="GO" id="GO:0009306">
    <property type="term" value="P:protein secretion"/>
    <property type="evidence" value="ECO:0007669"/>
    <property type="project" value="UniProtKB-UniRule"/>
</dbReference>
<dbReference type="EMBL" id="PFNG01000019">
    <property type="protein sequence ID" value="PIZ42321.1"/>
    <property type="molecule type" value="Genomic_DNA"/>
</dbReference>
<dbReference type="Proteomes" id="UP000230956">
    <property type="component" value="Unassembled WGS sequence"/>
</dbReference>
<evidence type="ECO:0000256" key="6">
    <source>
        <dbReference type="ARBA" id="ARBA00022989"/>
    </source>
</evidence>
<reference evidence="11" key="1">
    <citation type="submission" date="2017-09" db="EMBL/GenBank/DDBJ databases">
        <title>Depth-based differentiation of microbial function through sediment-hosted aquifers and enrichment of novel symbionts in the deep terrestrial subsurface.</title>
        <authorList>
            <person name="Probst A.J."/>
            <person name="Ladd B."/>
            <person name="Jarett J.K."/>
            <person name="Geller-Mcgrath D.E."/>
            <person name="Sieber C.M.K."/>
            <person name="Emerson J.B."/>
            <person name="Anantharaman K."/>
            <person name="Thomas B.C."/>
            <person name="Malmstrom R."/>
            <person name="Stieglmeier M."/>
            <person name="Klingl A."/>
            <person name="Woyke T."/>
            <person name="Ryan C.M."/>
            <person name="Banfield J.F."/>
        </authorList>
    </citation>
    <scope>NUCLEOTIDE SEQUENCE [LARGE SCALE GENOMIC DNA]</scope>
</reference>
<evidence type="ECO:0000256" key="5">
    <source>
        <dbReference type="ARBA" id="ARBA00022927"/>
    </source>
</evidence>
<evidence type="ECO:0000256" key="7">
    <source>
        <dbReference type="ARBA" id="ARBA00023010"/>
    </source>
</evidence>
<evidence type="ECO:0000256" key="1">
    <source>
        <dbReference type="ARBA" id="ARBA00004370"/>
    </source>
</evidence>
<keyword evidence="2 9" id="KW-0813">Transport</keyword>
<dbReference type="PANTHER" id="PTHR33910">
    <property type="entry name" value="PROTEIN TRANSLOCASE SUBUNIT SECE"/>
    <property type="match status" value="1"/>
</dbReference>
<dbReference type="RefSeq" id="WP_286677478.1">
    <property type="nucleotide sequence ID" value="NZ_MNXI01000008.1"/>
</dbReference>
<dbReference type="PANTHER" id="PTHR33910:SF1">
    <property type="entry name" value="PROTEIN TRANSLOCASE SUBUNIT SECE"/>
    <property type="match status" value="1"/>
</dbReference>
<evidence type="ECO:0000256" key="8">
    <source>
        <dbReference type="ARBA" id="ARBA00023136"/>
    </source>
</evidence>
<dbReference type="GO" id="GO:0043952">
    <property type="term" value="P:protein transport by the Sec complex"/>
    <property type="evidence" value="ECO:0007669"/>
    <property type="project" value="UniProtKB-UniRule"/>
</dbReference>
<evidence type="ECO:0000313" key="10">
    <source>
        <dbReference type="EMBL" id="PIZ42321.1"/>
    </source>
</evidence>
<proteinExistence type="inferred from homology"/>
<evidence type="ECO:0000256" key="3">
    <source>
        <dbReference type="ARBA" id="ARBA00022475"/>
    </source>
</evidence>
<dbReference type="GO" id="GO:0005886">
    <property type="term" value="C:plasma membrane"/>
    <property type="evidence" value="ECO:0007669"/>
    <property type="project" value="UniProtKB-SubCell"/>
</dbReference>
<sequence length="74" mass="8043">MAEKKATQPAQKKGFDSLGKFFKDVKVELGKVIWPGRDEVVASTVVVLVAVAFFAIFIGLIDVLFVAVIKIFSA</sequence>